<feature type="compositionally biased region" description="Low complexity" evidence="1">
    <location>
        <begin position="478"/>
        <end position="498"/>
    </location>
</feature>
<reference evidence="2 3" key="1">
    <citation type="journal article" date="2018" name="Mol. Biol. Evol.">
        <title>Broad Genomic Sampling Reveals a Smut Pathogenic Ancestry of the Fungal Clade Ustilaginomycotina.</title>
        <authorList>
            <person name="Kijpornyongpan T."/>
            <person name="Mondo S.J."/>
            <person name="Barry K."/>
            <person name="Sandor L."/>
            <person name="Lee J."/>
            <person name="Lipzen A."/>
            <person name="Pangilinan J."/>
            <person name="LaButti K."/>
            <person name="Hainaut M."/>
            <person name="Henrissat B."/>
            <person name="Grigoriev I.V."/>
            <person name="Spatafora J.W."/>
            <person name="Aime M.C."/>
        </authorList>
    </citation>
    <scope>NUCLEOTIDE SEQUENCE [LARGE SCALE GENOMIC DNA]</scope>
    <source>
        <strain evidence="2 3">MCA 4718</strain>
    </source>
</reference>
<gene>
    <name evidence="2" type="ORF">BCV69DRAFT_304405</name>
</gene>
<name>A0A316TZL1_9BASI</name>
<sequence>MCPRQHTFFRSGKSQEAHNSSSLEIIFGKVLSTCLSGETKATYYYCKGECLTKKEVVGAGEGERRGCKSTTYLKTAHTAERLWPWFHLAWPPEHESKRRAKSSCGALVNSSLRRSILSRTAKSRLQQCVPPPREANTTTTTRYSKLRLQSGTLLGKDAHGALYLPSRTAMPSPNKASRPCGGEIPASRFQSDSCHSSRGLKGGCAVRGPAPAPLNGHEGLDHIFTIGSDPVAQPRRESACAMTCRGTWPWAVPGPASLPLLDLHDALTSYTNLAGSSHPHRCFLHTSGDTAAAMALEEEGAMSSGQQGTFEVSPLASLHKYITLPLALHIPPLPSLHYQAVPTSPSAASSEVSLHDTHDTLEPQNATIGNNLRLQSLVLQPPPLDLDTISFLLDASNAAYAIEPFAQLFQLLDKADADPHFENLIAFFDARYDGKTGVLEGAEVLEDPRDHDHRLRSASGTHRQGVLGRMVSRRTGNASSRKASSAATSARSGRPSTSLGQSGTLLASLRRSGSVAAGSPMSPIEGGNSPVMLMGGEGESVFVDDDGDAFAIASSTGHETYDLAPANTAAATIGPPRYAPHLVVPSRSEPGKARSVAFPVRLDLHNAGKGLCPPPPLPTSPTGGGPREWSQQQPTSPTSPSYAAVDMGSSRSFSRGSRVRSPSQASGLEGGTGSGFTSSLKRIISPDSAISGHSGYSAHSSDPQEDVGGTPLGPRSTHDSAGASSLGGKQQQPPPSRRRTSTISRILSFRKGKKREPSFGGSVFSGGGSSDVGGEDPSLMEEYESEEVPPVPPVPAHLLPPLTIPNGREGQDASQKSKVFSPLEEGMGGLVLSPTSAAQATPTLGTAATTAQLSEDGQPYGSHLLYTTDEGGLRSSSPPEDGGGDEPAFASADGVTWAGAAAAEGGGALKDFLSLFREAAETALKLPAKVEDHPLGSPSTNGNSAENGNGMSDKAKGKQPVPAMTLSPMGTPSSERAAVGHGDSLFPPVASPGASRRSSSHRSRRSVFGDMDSPALKSPGQETLHDLDNGDDEADLFTRARQGKTSNEVEPWWPSGGIDPLPVSILSALGLAFGWKGTLALCYGPGSPVTRGGKGGELGALGRAVAMAAAERRGEAFTDSSNSAADAGKKNDCRTLSDWHRLATSISKWVELYEMTRIRSGLSREIGLDPTPAPGVASEPLATQAQYSLTSGVIPAAVASDASRRSHAFRRRLGIPEGLPANDDGVELGDYRWSRSKLGPASAATSLTLAGASLAHYLGAIDGSDLSYSSAWELDYLEALVLKSPVIAERFPAPIGRAVALPIAEEQDGQYPRGKPCPYPRPDGSFDASEWERWLRGGKLEESQQGGGLKGGDVLTPAVSVQAWWACIAIISSSTGANDATIDLQILGKDEDWRDVACTEEPEDSGAVYI</sequence>
<dbReference type="OrthoDB" id="3336072at2759"/>
<evidence type="ECO:0000256" key="1">
    <source>
        <dbReference type="SAM" id="MobiDB-lite"/>
    </source>
</evidence>
<feature type="compositionally biased region" description="Low complexity" evidence="1">
    <location>
        <begin position="630"/>
        <end position="641"/>
    </location>
</feature>
<feature type="region of interest" description="Disordered" evidence="1">
    <location>
        <begin position="447"/>
        <end position="502"/>
    </location>
</feature>
<accession>A0A316TZL1</accession>
<dbReference type="Proteomes" id="UP000245942">
    <property type="component" value="Unassembled WGS sequence"/>
</dbReference>
<keyword evidence="3" id="KW-1185">Reference proteome</keyword>
<feature type="region of interest" description="Disordered" evidence="1">
    <location>
        <begin position="927"/>
        <end position="1031"/>
    </location>
</feature>
<dbReference type="GeneID" id="37016389"/>
<dbReference type="RefSeq" id="XP_025345819.1">
    <property type="nucleotide sequence ID" value="XM_025494655.1"/>
</dbReference>
<proteinExistence type="predicted"/>
<protein>
    <submittedName>
        <fullName evidence="2">Uncharacterized protein</fullName>
    </submittedName>
</protein>
<feature type="compositionally biased region" description="Acidic residues" evidence="1">
    <location>
        <begin position="778"/>
        <end position="787"/>
    </location>
</feature>
<feature type="region of interest" description="Disordered" evidence="1">
    <location>
        <begin position="607"/>
        <end position="817"/>
    </location>
</feature>
<evidence type="ECO:0000313" key="2">
    <source>
        <dbReference type="EMBL" id="PWN18659.1"/>
    </source>
</evidence>
<feature type="compositionally biased region" description="Low complexity" evidence="1">
    <location>
        <begin position="649"/>
        <end position="663"/>
    </location>
</feature>
<evidence type="ECO:0000313" key="3">
    <source>
        <dbReference type="Proteomes" id="UP000245942"/>
    </source>
</evidence>
<feature type="compositionally biased region" description="Polar residues" evidence="1">
    <location>
        <begin position="937"/>
        <end position="950"/>
    </location>
</feature>
<organism evidence="2 3">
    <name type="scientific">Pseudomicrostroma glucosiphilum</name>
    <dbReference type="NCBI Taxonomy" id="1684307"/>
    <lineage>
        <taxon>Eukaryota</taxon>
        <taxon>Fungi</taxon>
        <taxon>Dikarya</taxon>
        <taxon>Basidiomycota</taxon>
        <taxon>Ustilaginomycotina</taxon>
        <taxon>Exobasidiomycetes</taxon>
        <taxon>Microstromatales</taxon>
        <taxon>Microstromatales incertae sedis</taxon>
        <taxon>Pseudomicrostroma</taxon>
    </lineage>
</organism>
<dbReference type="EMBL" id="KZ819335">
    <property type="protein sequence ID" value="PWN18659.1"/>
    <property type="molecule type" value="Genomic_DNA"/>
</dbReference>
<feature type="region of interest" description="Disordered" evidence="1">
    <location>
        <begin position="852"/>
        <end position="891"/>
    </location>
</feature>